<organism evidence="1">
    <name type="scientific">Solanum lycopersicum</name>
    <name type="common">Tomato</name>
    <name type="synonym">Lycopersicon esculentum</name>
    <dbReference type="NCBI Taxonomy" id="4081"/>
    <lineage>
        <taxon>Eukaryota</taxon>
        <taxon>Viridiplantae</taxon>
        <taxon>Streptophyta</taxon>
        <taxon>Embryophyta</taxon>
        <taxon>Tracheophyta</taxon>
        <taxon>Spermatophyta</taxon>
        <taxon>Magnoliopsida</taxon>
        <taxon>eudicotyledons</taxon>
        <taxon>Gunneridae</taxon>
        <taxon>Pentapetalae</taxon>
        <taxon>asterids</taxon>
        <taxon>lamiids</taxon>
        <taxon>Solanales</taxon>
        <taxon>Solanaceae</taxon>
        <taxon>Solanoideae</taxon>
        <taxon>Solaneae</taxon>
        <taxon>Solanum</taxon>
        <taxon>Solanum subgen. Lycopersicon</taxon>
    </lineage>
</organism>
<reference evidence="1" key="2">
    <citation type="submission" date="2019-01" db="UniProtKB">
        <authorList>
            <consortium name="EnsemblPlants"/>
        </authorList>
    </citation>
    <scope>IDENTIFICATION</scope>
    <source>
        <strain evidence="1">cv. Heinz 1706</strain>
    </source>
</reference>
<dbReference type="InParanoid" id="A0A3Q7FI16"/>
<dbReference type="EnsemblPlants" id="Solyc03g059155.1.1">
    <property type="protein sequence ID" value="Solyc03g059155.1.1"/>
    <property type="gene ID" value="Solyc03g059155.1"/>
</dbReference>
<proteinExistence type="predicted"/>
<name>A0A3Q7FI16_SOLLC</name>
<dbReference type="AlphaFoldDB" id="A0A3Q7FI16"/>
<reference evidence="1" key="1">
    <citation type="journal article" date="2012" name="Nature">
        <title>The tomato genome sequence provides insights into fleshy fruit evolution.</title>
        <authorList>
            <consortium name="Tomato Genome Consortium"/>
        </authorList>
    </citation>
    <scope>NUCLEOTIDE SEQUENCE [LARGE SCALE GENOMIC DNA]</scope>
    <source>
        <strain evidence="1">cv. Heinz 1706</strain>
    </source>
</reference>
<accession>A0A3Q7FI16</accession>
<protein>
    <submittedName>
        <fullName evidence="1">Uncharacterized protein</fullName>
    </submittedName>
</protein>
<dbReference type="Gramene" id="Solyc03g059155.1.1">
    <property type="protein sequence ID" value="Solyc03g059155.1.1"/>
    <property type="gene ID" value="Solyc03g059155.1"/>
</dbReference>
<sequence>MAYIVEFCHVNVYNVILRMSTMLFINPTICSTTTELAKLIMFKGPVMHENIDWNVKVQQRIKQLASDWRACFAELVTLFAMKHPTNGTGLESLRYLVVIHALQQLATPCSEHQLKKVKLVVHYAAHVIAWPPRITGAKSCLQKSTHCISLVSGSKKIALKLAANSRGSIITGEFKDTKQRFLFARIFWHTIVNNKTMVGRSSHTTQCTNLTAQSF</sequence>
<evidence type="ECO:0000313" key="2">
    <source>
        <dbReference type="Proteomes" id="UP000004994"/>
    </source>
</evidence>
<keyword evidence="2" id="KW-1185">Reference proteome</keyword>
<dbReference type="Proteomes" id="UP000004994">
    <property type="component" value="Chromosome 3"/>
</dbReference>
<evidence type="ECO:0000313" key="1">
    <source>
        <dbReference type="EnsemblPlants" id="Solyc03g059155.1.1"/>
    </source>
</evidence>